<evidence type="ECO:0000313" key="2">
    <source>
        <dbReference type="Proteomes" id="UP001457282"/>
    </source>
</evidence>
<reference evidence="1 2" key="1">
    <citation type="journal article" date="2023" name="G3 (Bethesda)">
        <title>A chromosome-length genome assembly and annotation of blackberry (Rubus argutus, cv. 'Hillquist').</title>
        <authorList>
            <person name="Bruna T."/>
            <person name="Aryal R."/>
            <person name="Dudchenko O."/>
            <person name="Sargent D.J."/>
            <person name="Mead D."/>
            <person name="Buti M."/>
            <person name="Cavallini A."/>
            <person name="Hytonen T."/>
            <person name="Andres J."/>
            <person name="Pham M."/>
            <person name="Weisz D."/>
            <person name="Mascagni F."/>
            <person name="Usai G."/>
            <person name="Natali L."/>
            <person name="Bassil N."/>
            <person name="Fernandez G.E."/>
            <person name="Lomsadze A."/>
            <person name="Armour M."/>
            <person name="Olukolu B."/>
            <person name="Poorten T."/>
            <person name="Britton C."/>
            <person name="Davik J."/>
            <person name="Ashrafi H."/>
            <person name="Aiden E.L."/>
            <person name="Borodovsky M."/>
            <person name="Worthington M."/>
        </authorList>
    </citation>
    <scope>NUCLEOTIDE SEQUENCE [LARGE SCALE GENOMIC DNA]</scope>
    <source>
        <strain evidence="1">PI 553951</strain>
    </source>
</reference>
<gene>
    <name evidence="1" type="ORF">M0R45_003326</name>
</gene>
<organism evidence="1 2">
    <name type="scientific">Rubus argutus</name>
    <name type="common">Southern blackberry</name>
    <dbReference type="NCBI Taxonomy" id="59490"/>
    <lineage>
        <taxon>Eukaryota</taxon>
        <taxon>Viridiplantae</taxon>
        <taxon>Streptophyta</taxon>
        <taxon>Embryophyta</taxon>
        <taxon>Tracheophyta</taxon>
        <taxon>Spermatophyta</taxon>
        <taxon>Magnoliopsida</taxon>
        <taxon>eudicotyledons</taxon>
        <taxon>Gunneridae</taxon>
        <taxon>Pentapetalae</taxon>
        <taxon>rosids</taxon>
        <taxon>fabids</taxon>
        <taxon>Rosales</taxon>
        <taxon>Rosaceae</taxon>
        <taxon>Rosoideae</taxon>
        <taxon>Rosoideae incertae sedis</taxon>
        <taxon>Rubus</taxon>
    </lineage>
</organism>
<dbReference type="PANTHER" id="PTHR33132">
    <property type="entry name" value="OSJNBB0118P14.9 PROTEIN"/>
    <property type="match status" value="1"/>
</dbReference>
<accession>A0AAW1YHF9</accession>
<proteinExistence type="predicted"/>
<keyword evidence="2" id="KW-1185">Reference proteome</keyword>
<protein>
    <submittedName>
        <fullName evidence="1">Uncharacterized protein</fullName>
    </submittedName>
</protein>
<evidence type="ECO:0000313" key="1">
    <source>
        <dbReference type="EMBL" id="KAK9947714.1"/>
    </source>
</evidence>
<name>A0AAW1YHF9_RUBAR</name>
<dbReference type="AlphaFoldDB" id="A0AAW1YHF9"/>
<dbReference type="PANTHER" id="PTHR33132:SF135">
    <property type="entry name" value="OS02G0799700 PROTEIN"/>
    <property type="match status" value="1"/>
</dbReference>
<comment type="caution">
    <text evidence="1">The sequence shown here is derived from an EMBL/GenBank/DDBJ whole genome shotgun (WGS) entry which is preliminary data.</text>
</comment>
<dbReference type="EMBL" id="JBEDUW010000001">
    <property type="protein sequence ID" value="KAK9947714.1"/>
    <property type="molecule type" value="Genomic_DNA"/>
</dbReference>
<sequence length="103" mass="11202">MCHPADVSSVGIRSRDLPVHNRRWQLLLLQARVEDAGNLHAPAARGVVREVSAARGGGGGGATQRCVCSPTRHPGSFRCRQHHADQYVWGGRIIVTRKRSSAN</sequence>
<dbReference type="Proteomes" id="UP001457282">
    <property type="component" value="Unassembled WGS sequence"/>
</dbReference>